<dbReference type="GO" id="GO:0005524">
    <property type="term" value="F:ATP binding"/>
    <property type="evidence" value="ECO:0007669"/>
    <property type="project" value="InterPro"/>
</dbReference>
<sequence length="2136" mass="242953">MTNLSANYYYPDRRIKSQYSYTPVGYPDINYLIKSQPYWRLNKTVTELKKKTLILADWTNHCWSSSKTQAVKLKLNELLDTGFEIYIWEDNKFELLTKGKLKDINKLVIKPTLQNDIQTKATEQKKWLKESTYILDDYQLDCLIDEKVSEEPRRFYTTALVGPSVKDTRRITSIITYAQPQIEQFVQDEFSYAAIRLFQKVQQEFPEIQSICNFNSLQLMQDQAAELIENGSLTMDNVVFDKTQLFNIEALKFNNSLVTPDELNQILNQPERLKKLTFLACRYLVNGDLSSQNLSELEELGFYSCVIKNANLQALLANTPKLKRLTLGCRALSKTPPIEVNLPELEKIECTNGDLSSFKLRQLLLSNKLSSIKFSGCTTPQDQLDNDNDFGALREFDCLRSDFPVENLLKILAQAPNLQILKFGKCTSDLGAYTLSSLPGYLYLEELHIADSDISSVELQLLLTKAPNLKKLTLNFCDHLTEDFQKLYCNNLESLEISEYLSFHNLQVILSATPKLKNLSCYLCNTEWEKLIDTVSFATLETISLQECNITCEDLKRLIHAAPRLKKLDLVDCQDLELDEELDQLLRMRQLSLYAPKVSEPEFSALLSDTGEDNVSSTTVKSGIDSVAKVDADTRLDPDTNYNIDRIFYPIDSDVPLPPANYDRSDVFNTINVESTPCALHNAFTMIKSGAPEFTPVALKACSEDVFTLAKTLERPKDATLYYGKQELVLGQEWQALASLSPHEKMTHYHIEPHTPGVEIQYSLRDNQYYIRSKGTKKVAIDFLLKVPNQIPSLPLEISKMVEQYNHFGDGELKKDKEKPNGHDYLRYIQEQEKGACRHRVIAFKDWAEKAFPQIPVRIVDNSCHAFVEAWYQNQWIRCDLGGYPAQLTLNEKHKPQEIKEKPFVKLLETWNKQTLSFSSVDHYCQHLLQKGGIKKHLIELSDDRDVTALQLSLQNYCQHTSRPVYYVNSPNDLICSAAFIERQGIQGVLRQGPGGPLYDFLQANRNNSPVLIVNYAHFSADEIVRFNGLLDDIRHADGTLLPESTQILGLINSKKPGCYQGEDFYSRFDKVELCPLHPVLLQESAPSLDVKEKSQIPGASISINLYYAADWEERLLGRWVLHKDNLYFEEGELIKALASGLPIELQNAPWDDERFANFWLAAKIHKKIDHAGRTIKIPENLQLLRSEGYDWQNLAQQVEFTSGCQSNSSTLNSTCLSEFFNQYQCDNQSKTLDQIPGILESYSKKTLEVNLTSPLLEDEWAMLLTACQKHQVKLVCHVVPGLDLIPPLAHKLPANEALPNLVWQGDVSSTMAIASGDIDTTVAQLTKDSLDWQIIDVSECQSSDLLVSLEGNLNTERLNFDFHRREKALLDALAANQKVILKGTFSKELSDSLSSLLLRRQMSPQKDEGQLVLVGNDMSTFNYLNPLMHEVTTKEIEACLHQHFLEEELDCLTREQLETEPLSQLKARMYFHRDNPSQATDGAWQGVYSLPIAIELTDFDATHSKEKSDAFIAKRLHAVNQVFSHSPFVFLTGLTAVGKSTFVEKYLDDKDNTLYQGESKMLEWAKDISDTRKILFIDEANIENRQWSEFEGLFNKPPGILINGVYYPLTDKHKVVFAGNPLNYGGERQLAPFFARHGNAVLFEPMPQEFIYEEIIKPIFKGTKLEANTLAIAEPLLEVYRFLCEQSHDEVLISPREVQMMALLVLSAYEKGVSTDLELLAEHYAYQLGKTLVPEILEKTYKKKFEPKVSLLKSFSLESRFSKGASDFLVTPSRNIIHQQLEELLDLRELRQTTTNTAQKYGGINGIVLEGEPGIGKSELVIATLVAHGYKEAVLNPKDADKQSEKPAGKIFYRMPVSMQYEDKKRLILKAADEGAVLVVDEINSSPMMERLLNDILMNKMPGGRRPVVPGFLLIATQNPITMAGRTPMGNALARRLIKLVLSPYTSHEIQEILHKKGVKPVAASEMVDAYASCRLKAEKNHLTPAPTFRDLLRVAKNHLKALFKKDKTIVNQAEGVDINKENLTEPRLSKRFLRYKKLCERYSTDLEKACALLNAYTKSTRFIHWGQPHRKEIDSIIQQMDTEIKTTSDLLSYLERINLIENEPLAYCIQFIRENLLAPASENVVPIDRSQSVF</sequence>
<keyword evidence="4" id="KW-1185">Reference proteome</keyword>
<feature type="domain" description="ATPase dynein-related AAA" evidence="1">
    <location>
        <begin position="1808"/>
        <end position="1938"/>
    </location>
</feature>
<dbReference type="Gene3D" id="3.80.10.10">
    <property type="entry name" value="Ribonuclease Inhibitor"/>
    <property type="match status" value="1"/>
</dbReference>
<dbReference type="Gene3D" id="3.40.50.300">
    <property type="entry name" value="P-loop containing nucleotide triphosphate hydrolases"/>
    <property type="match status" value="1"/>
</dbReference>
<dbReference type="InterPro" id="IPR041234">
    <property type="entry name" value="RavJ-like_C"/>
</dbReference>
<protein>
    <submittedName>
        <fullName evidence="3">AAA domain (Dynein-related subfamily)</fullName>
    </submittedName>
</protein>
<dbReference type="SUPFAM" id="SSF52540">
    <property type="entry name" value="P-loop containing nucleoside triphosphate hydrolases"/>
    <property type="match status" value="2"/>
</dbReference>
<evidence type="ECO:0000259" key="2">
    <source>
        <dbReference type="Pfam" id="PF18493"/>
    </source>
</evidence>
<dbReference type="Pfam" id="PF18493">
    <property type="entry name" value="DUF5617"/>
    <property type="match status" value="1"/>
</dbReference>
<dbReference type="EMBL" id="LNXV01000033">
    <property type="protein sequence ID" value="KTC78265.1"/>
    <property type="molecule type" value="Genomic_DNA"/>
</dbReference>
<reference evidence="3 4" key="1">
    <citation type="submission" date="2015-11" db="EMBL/GenBank/DDBJ databases">
        <title>Genomic analysis of 38 Legionella species identifies large and diverse effector repertoires.</title>
        <authorList>
            <person name="Burstein D."/>
            <person name="Amaro F."/>
            <person name="Zusman T."/>
            <person name="Lifshitz Z."/>
            <person name="Cohen O."/>
            <person name="Gilbert J.A."/>
            <person name="Pupko T."/>
            <person name="Shuman H.A."/>
            <person name="Segal G."/>
        </authorList>
    </citation>
    <scope>NUCLEOTIDE SEQUENCE [LARGE SCALE GENOMIC DNA]</scope>
    <source>
        <strain evidence="3 4">ATCC 43878</strain>
    </source>
</reference>
<feature type="domain" description="RavJ-like C-terminal" evidence="2">
    <location>
        <begin position="2037"/>
        <end position="2114"/>
    </location>
</feature>
<dbReference type="RefSeq" id="WP_058442529.1">
    <property type="nucleotide sequence ID" value="NZ_CAAAHU010000004.1"/>
</dbReference>
<dbReference type="InterPro" id="IPR011704">
    <property type="entry name" value="ATPase_dyneun-rel_AAA"/>
</dbReference>
<dbReference type="GO" id="GO:0016887">
    <property type="term" value="F:ATP hydrolysis activity"/>
    <property type="evidence" value="ECO:0007669"/>
    <property type="project" value="InterPro"/>
</dbReference>
<dbReference type="OrthoDB" id="5648839at2"/>
<dbReference type="STRING" id="29422.Lbru_2557"/>
<name>A0A0W0S5A4_9GAMM</name>
<dbReference type="InterPro" id="IPR027417">
    <property type="entry name" value="P-loop_NTPase"/>
</dbReference>
<accession>A0A0W0S5A4</accession>
<dbReference type="InterPro" id="IPR032675">
    <property type="entry name" value="LRR_dom_sf"/>
</dbReference>
<evidence type="ECO:0000259" key="1">
    <source>
        <dbReference type="Pfam" id="PF07728"/>
    </source>
</evidence>
<gene>
    <name evidence="3" type="ORF">Lbru_2557</name>
</gene>
<dbReference type="SUPFAM" id="SSF52058">
    <property type="entry name" value="L domain-like"/>
    <property type="match status" value="1"/>
</dbReference>
<evidence type="ECO:0000313" key="4">
    <source>
        <dbReference type="Proteomes" id="UP000054742"/>
    </source>
</evidence>
<proteinExistence type="predicted"/>
<dbReference type="Proteomes" id="UP000054742">
    <property type="component" value="Unassembled WGS sequence"/>
</dbReference>
<comment type="caution">
    <text evidence="3">The sequence shown here is derived from an EMBL/GenBank/DDBJ whole genome shotgun (WGS) entry which is preliminary data.</text>
</comment>
<organism evidence="3 4">
    <name type="scientific">Legionella brunensis</name>
    <dbReference type="NCBI Taxonomy" id="29422"/>
    <lineage>
        <taxon>Bacteria</taxon>
        <taxon>Pseudomonadati</taxon>
        <taxon>Pseudomonadota</taxon>
        <taxon>Gammaproteobacteria</taxon>
        <taxon>Legionellales</taxon>
        <taxon>Legionellaceae</taxon>
        <taxon>Legionella</taxon>
    </lineage>
</organism>
<dbReference type="Pfam" id="PF07728">
    <property type="entry name" value="AAA_5"/>
    <property type="match status" value="1"/>
</dbReference>
<evidence type="ECO:0000313" key="3">
    <source>
        <dbReference type="EMBL" id="KTC78265.1"/>
    </source>
</evidence>
<dbReference type="PATRIC" id="fig|29422.6.peg.2720"/>